<evidence type="ECO:0000256" key="5">
    <source>
        <dbReference type="ARBA" id="ARBA00022691"/>
    </source>
</evidence>
<dbReference type="GO" id="GO:0071424">
    <property type="term" value="F:rRNA (cytosine-N4-)-methyltransferase activity"/>
    <property type="evidence" value="ECO:0007669"/>
    <property type="project" value="UniProtKB-UniRule"/>
</dbReference>
<dbReference type="AlphaFoldDB" id="K9YL61"/>
<dbReference type="PANTHER" id="PTHR11265">
    <property type="entry name" value="S-ADENOSYL-METHYLTRANSFERASE MRAW"/>
    <property type="match status" value="1"/>
</dbReference>
<dbReference type="PIRSF" id="PIRSF004486">
    <property type="entry name" value="MraW"/>
    <property type="match status" value="1"/>
</dbReference>
<dbReference type="Proteomes" id="UP000010483">
    <property type="component" value="Chromosome"/>
</dbReference>
<keyword evidence="4 6" id="KW-0808">Transferase</keyword>
<dbReference type="Gene3D" id="1.10.150.170">
    <property type="entry name" value="Putative methyltransferase TM0872, insert domain"/>
    <property type="match status" value="1"/>
</dbReference>
<dbReference type="NCBIfam" id="TIGR00006">
    <property type="entry name" value="16S rRNA (cytosine(1402)-N(4))-methyltransferase RsmH"/>
    <property type="match status" value="1"/>
</dbReference>
<organism evidence="7 8">
    <name type="scientific">Cyanobacterium stanieri (strain ATCC 29140 / PCC 7202)</name>
    <dbReference type="NCBI Taxonomy" id="292563"/>
    <lineage>
        <taxon>Bacteria</taxon>
        <taxon>Bacillati</taxon>
        <taxon>Cyanobacteriota</taxon>
        <taxon>Cyanophyceae</taxon>
        <taxon>Oscillatoriophycideae</taxon>
        <taxon>Chroococcales</taxon>
        <taxon>Geminocystaceae</taxon>
        <taxon>Cyanobacterium</taxon>
    </lineage>
</organism>
<feature type="binding site" evidence="6">
    <location>
        <position position="85"/>
    </location>
    <ligand>
        <name>S-adenosyl-L-methionine</name>
        <dbReference type="ChEBI" id="CHEBI:59789"/>
    </ligand>
</feature>
<dbReference type="SUPFAM" id="SSF81799">
    <property type="entry name" value="Putative methyltransferase TM0872, insert domain"/>
    <property type="match status" value="1"/>
</dbReference>
<dbReference type="InterPro" id="IPR023397">
    <property type="entry name" value="SAM-dep_MeTrfase_MraW_recog"/>
</dbReference>
<feature type="binding site" evidence="6">
    <location>
        <position position="101"/>
    </location>
    <ligand>
        <name>S-adenosyl-L-methionine</name>
        <dbReference type="ChEBI" id="CHEBI:59789"/>
    </ligand>
</feature>
<dbReference type="Pfam" id="PF01795">
    <property type="entry name" value="Methyltransf_5"/>
    <property type="match status" value="1"/>
</dbReference>
<keyword evidence="6" id="KW-0963">Cytoplasm</keyword>
<keyword evidence="5 6" id="KW-0949">S-adenosyl-L-methionine</keyword>
<dbReference type="KEGG" id="csn:Cyast_1217"/>
<dbReference type="FunFam" id="1.10.150.170:FF:000003">
    <property type="entry name" value="Ribosomal RNA small subunit methyltransferase H"/>
    <property type="match status" value="1"/>
</dbReference>
<sequence length="292" mass="33199">MTHSPADFHHVSVFAQELVEAVKPKAQGNYLDATLGGGGHTEILLGYDDSITMTVIDRDENAIASVRNRLPSSYLERISFWHGNFADFVGKENQFDGIIADLGVSSPQFDHAERGFSFRNEGELDMRMDQNQSLTAAEIVNHWQEKEIADLIYQYGEERLSRRIARKIVEKRPFTSTTQLASAIALCYPPKARYGKIHPATRTFQALRIAVNQELDSLTTFLNNAPHWLKPEGRIAIISFHSLEDRIVKYQFRDSDTLKVITKKPLTPSKQEQEVNVRSRSAKLRIAEREID</sequence>
<dbReference type="eggNOG" id="COG0275">
    <property type="taxonomic scope" value="Bacteria"/>
</dbReference>
<dbReference type="InterPro" id="IPR029063">
    <property type="entry name" value="SAM-dependent_MTases_sf"/>
</dbReference>
<evidence type="ECO:0000313" key="8">
    <source>
        <dbReference type="Proteomes" id="UP000010483"/>
    </source>
</evidence>
<dbReference type="PANTHER" id="PTHR11265:SF0">
    <property type="entry name" value="12S RRNA N4-METHYLCYTIDINE METHYLTRANSFERASE"/>
    <property type="match status" value="1"/>
</dbReference>
<dbReference type="EMBL" id="CP003940">
    <property type="protein sequence ID" value="AFZ47182.1"/>
    <property type="molecule type" value="Genomic_DNA"/>
</dbReference>
<dbReference type="InterPro" id="IPR002903">
    <property type="entry name" value="RsmH"/>
</dbReference>
<dbReference type="PATRIC" id="fig|292563.3.peg.1276"/>
<comment type="similarity">
    <text evidence="1 6">Belongs to the methyltransferase superfamily. RsmH family.</text>
</comment>
<evidence type="ECO:0000313" key="7">
    <source>
        <dbReference type="EMBL" id="AFZ47182.1"/>
    </source>
</evidence>
<protein>
    <recommendedName>
        <fullName evidence="6">Ribosomal RNA small subunit methyltransferase H</fullName>
        <ecNumber evidence="6">2.1.1.199</ecNumber>
    </recommendedName>
    <alternativeName>
        <fullName evidence="6">16S rRNA m(4)C1402 methyltransferase</fullName>
    </alternativeName>
    <alternativeName>
        <fullName evidence="6">rRNA (cytosine-N(4)-)-methyltransferase RsmH</fullName>
    </alternativeName>
</protein>
<comment type="catalytic activity">
    <reaction evidence="6">
        <text>cytidine(1402) in 16S rRNA + S-adenosyl-L-methionine = N(4)-methylcytidine(1402) in 16S rRNA + S-adenosyl-L-homocysteine + H(+)</text>
        <dbReference type="Rhea" id="RHEA:42928"/>
        <dbReference type="Rhea" id="RHEA-COMP:10286"/>
        <dbReference type="Rhea" id="RHEA-COMP:10287"/>
        <dbReference type="ChEBI" id="CHEBI:15378"/>
        <dbReference type="ChEBI" id="CHEBI:57856"/>
        <dbReference type="ChEBI" id="CHEBI:59789"/>
        <dbReference type="ChEBI" id="CHEBI:74506"/>
        <dbReference type="ChEBI" id="CHEBI:82748"/>
        <dbReference type="EC" id="2.1.1.199"/>
    </reaction>
</comment>
<dbReference type="EC" id="2.1.1.199" evidence="6"/>
<comment type="function">
    <text evidence="6">Specifically methylates the N4 position of cytidine in position 1402 (C1402) of 16S rRNA.</text>
</comment>
<comment type="subcellular location">
    <subcellularLocation>
        <location evidence="6">Cytoplasm</location>
    </subcellularLocation>
</comment>
<dbReference type="HOGENOM" id="CLU_038422_3_0_3"/>
<dbReference type="GO" id="GO:0005737">
    <property type="term" value="C:cytoplasm"/>
    <property type="evidence" value="ECO:0007669"/>
    <property type="project" value="UniProtKB-SubCell"/>
</dbReference>
<feature type="binding site" evidence="6">
    <location>
        <position position="108"/>
    </location>
    <ligand>
        <name>S-adenosyl-L-methionine</name>
        <dbReference type="ChEBI" id="CHEBI:59789"/>
    </ligand>
</feature>
<accession>K9YL61</accession>
<gene>
    <name evidence="6" type="primary">rsmH</name>
    <name evidence="7" type="ordered locus">Cyast_1217</name>
</gene>
<dbReference type="Gene3D" id="3.40.50.150">
    <property type="entry name" value="Vaccinia Virus protein VP39"/>
    <property type="match status" value="1"/>
</dbReference>
<dbReference type="SUPFAM" id="SSF53335">
    <property type="entry name" value="S-adenosyl-L-methionine-dependent methyltransferases"/>
    <property type="match status" value="1"/>
</dbReference>
<dbReference type="HAMAP" id="MF_01007">
    <property type="entry name" value="16SrRNA_methyltr_H"/>
    <property type="match status" value="1"/>
</dbReference>
<evidence type="ECO:0000256" key="4">
    <source>
        <dbReference type="ARBA" id="ARBA00022679"/>
    </source>
</evidence>
<dbReference type="STRING" id="292563.Cyast_1217"/>
<feature type="binding site" evidence="6">
    <location>
        <begin position="38"/>
        <end position="40"/>
    </location>
    <ligand>
        <name>S-adenosyl-L-methionine</name>
        <dbReference type="ChEBI" id="CHEBI:59789"/>
    </ligand>
</feature>
<evidence type="ECO:0000256" key="6">
    <source>
        <dbReference type="HAMAP-Rule" id="MF_01007"/>
    </source>
</evidence>
<reference evidence="8" key="1">
    <citation type="journal article" date="2013" name="Proc. Natl. Acad. Sci. U.S.A.">
        <title>Improving the coverage of the cyanobacterial phylum using diversity-driven genome sequencing.</title>
        <authorList>
            <person name="Shih P.M."/>
            <person name="Wu D."/>
            <person name="Latifi A."/>
            <person name="Axen S.D."/>
            <person name="Fewer D.P."/>
            <person name="Talla E."/>
            <person name="Calteau A."/>
            <person name="Cai F."/>
            <person name="Tandeau de Marsac N."/>
            <person name="Rippka R."/>
            <person name="Herdman M."/>
            <person name="Sivonen K."/>
            <person name="Coursin T."/>
            <person name="Laurent T."/>
            <person name="Goodwin L."/>
            <person name="Nolan M."/>
            <person name="Davenport K.W."/>
            <person name="Han C.S."/>
            <person name="Rubin E.M."/>
            <person name="Eisen J.A."/>
            <person name="Woyke T."/>
            <person name="Gugger M."/>
            <person name="Kerfeld C.A."/>
        </authorList>
    </citation>
    <scope>NUCLEOTIDE SEQUENCE [LARGE SCALE GENOMIC DNA]</scope>
    <source>
        <strain evidence="8">ATCC 29140 / PCC 7202</strain>
    </source>
</reference>
<evidence type="ECO:0000256" key="3">
    <source>
        <dbReference type="ARBA" id="ARBA00022603"/>
    </source>
</evidence>
<keyword evidence="3 6" id="KW-0489">Methyltransferase</keyword>
<keyword evidence="8" id="KW-1185">Reference proteome</keyword>
<proteinExistence type="inferred from homology"/>
<evidence type="ECO:0000256" key="2">
    <source>
        <dbReference type="ARBA" id="ARBA00022552"/>
    </source>
</evidence>
<evidence type="ECO:0000256" key="1">
    <source>
        <dbReference type="ARBA" id="ARBA00010396"/>
    </source>
</evidence>
<name>K9YL61_CYASC</name>
<keyword evidence="2 6" id="KW-0698">rRNA processing</keyword>
<feature type="binding site" evidence="6">
    <location>
        <position position="57"/>
    </location>
    <ligand>
        <name>S-adenosyl-L-methionine</name>
        <dbReference type="ChEBI" id="CHEBI:59789"/>
    </ligand>
</feature>
<dbReference type="GO" id="GO:0070475">
    <property type="term" value="P:rRNA base methylation"/>
    <property type="evidence" value="ECO:0007669"/>
    <property type="project" value="UniProtKB-UniRule"/>
</dbReference>